<dbReference type="PANTHER" id="PTHR30269">
    <property type="entry name" value="TRANSMEMBRANE PROTEIN YFCA"/>
    <property type="match status" value="1"/>
</dbReference>
<evidence type="ECO:0000256" key="7">
    <source>
        <dbReference type="ARBA" id="ARBA00023136"/>
    </source>
</evidence>
<evidence type="ECO:0000256" key="4">
    <source>
        <dbReference type="ARBA" id="ARBA00022475"/>
    </source>
</evidence>
<evidence type="ECO:0000313" key="9">
    <source>
        <dbReference type="EMBL" id="HJD38805.1"/>
    </source>
</evidence>
<sequence length="256" mass="28363">MITWREILFFLILFGANLIQAITGFAGTLLAMPPSMQLLGVDEAKSVLAVLDQLSCLLIVLTGFKHINWKEFGKMAVLMVLGMFAGMKIFEAFPIQQLLTLYGIMILCIAFWKLFGQRLVKKRTLPKTSDFEQIEKKSYLRSAGMLCVILAAGVIHGMFVSGGALLVIYASSVLKKKEEFRATMAMLWVTIGCYITGTQIQAGYFSTQVVFLCLAGLIPLFAGIWAGTKLVKRIRQETFLKLTYVLLIVSGVLAIV</sequence>
<organism evidence="9 10">
    <name type="scientific">Candidatus Blautia stercoripullorum</name>
    <dbReference type="NCBI Taxonomy" id="2838502"/>
    <lineage>
        <taxon>Bacteria</taxon>
        <taxon>Bacillati</taxon>
        <taxon>Bacillota</taxon>
        <taxon>Clostridia</taxon>
        <taxon>Lachnospirales</taxon>
        <taxon>Lachnospiraceae</taxon>
        <taxon>Blautia</taxon>
    </lineage>
</organism>
<accession>A0A9D2U308</accession>
<comment type="similarity">
    <text evidence="2 8">Belongs to the 4-toluene sulfonate uptake permease (TSUP) (TC 2.A.102) family.</text>
</comment>
<keyword evidence="4 8" id="KW-1003">Cell membrane</keyword>
<comment type="caution">
    <text evidence="9">The sequence shown here is derived from an EMBL/GenBank/DDBJ whole genome shotgun (WGS) entry which is preliminary data.</text>
</comment>
<keyword evidence="3" id="KW-0813">Transport</keyword>
<evidence type="ECO:0000256" key="5">
    <source>
        <dbReference type="ARBA" id="ARBA00022692"/>
    </source>
</evidence>
<feature type="transmembrane region" description="Helical" evidence="8">
    <location>
        <begin position="99"/>
        <end position="115"/>
    </location>
</feature>
<keyword evidence="6 8" id="KW-1133">Transmembrane helix</keyword>
<dbReference type="AlphaFoldDB" id="A0A9D2U308"/>
<dbReference type="Proteomes" id="UP000823850">
    <property type="component" value="Unassembled WGS sequence"/>
</dbReference>
<feature type="transmembrane region" description="Helical" evidence="8">
    <location>
        <begin position="209"/>
        <end position="226"/>
    </location>
</feature>
<protein>
    <recommendedName>
        <fullName evidence="8">Probable membrane transporter protein</fullName>
    </recommendedName>
</protein>
<reference evidence="9" key="1">
    <citation type="journal article" date="2021" name="PeerJ">
        <title>Extensive microbial diversity within the chicken gut microbiome revealed by metagenomics and culture.</title>
        <authorList>
            <person name="Gilroy R."/>
            <person name="Ravi A."/>
            <person name="Getino M."/>
            <person name="Pursley I."/>
            <person name="Horton D.L."/>
            <person name="Alikhan N.F."/>
            <person name="Baker D."/>
            <person name="Gharbi K."/>
            <person name="Hall N."/>
            <person name="Watson M."/>
            <person name="Adriaenssens E.M."/>
            <person name="Foster-Nyarko E."/>
            <person name="Jarju S."/>
            <person name="Secka A."/>
            <person name="Antonio M."/>
            <person name="Oren A."/>
            <person name="Chaudhuri R.R."/>
            <person name="La Ragione R."/>
            <person name="Hildebrand F."/>
            <person name="Pallen M.J."/>
        </authorList>
    </citation>
    <scope>NUCLEOTIDE SEQUENCE</scope>
    <source>
        <strain evidence="9">ChiW19-6364</strain>
    </source>
</reference>
<evidence type="ECO:0000256" key="2">
    <source>
        <dbReference type="ARBA" id="ARBA00009142"/>
    </source>
</evidence>
<keyword evidence="7 8" id="KW-0472">Membrane</keyword>
<reference evidence="9" key="2">
    <citation type="submission" date="2021-04" db="EMBL/GenBank/DDBJ databases">
        <authorList>
            <person name="Gilroy R."/>
        </authorList>
    </citation>
    <scope>NUCLEOTIDE SEQUENCE</scope>
    <source>
        <strain evidence="9">ChiW19-6364</strain>
    </source>
</reference>
<gene>
    <name evidence="9" type="ORF">H9913_02140</name>
</gene>
<dbReference type="InterPro" id="IPR002781">
    <property type="entry name" value="TM_pro_TauE-like"/>
</dbReference>
<proteinExistence type="inferred from homology"/>
<evidence type="ECO:0000256" key="6">
    <source>
        <dbReference type="ARBA" id="ARBA00022989"/>
    </source>
</evidence>
<dbReference type="Pfam" id="PF01925">
    <property type="entry name" value="TauE"/>
    <property type="match status" value="1"/>
</dbReference>
<dbReference type="PANTHER" id="PTHR30269:SF37">
    <property type="entry name" value="MEMBRANE TRANSPORTER PROTEIN"/>
    <property type="match status" value="1"/>
</dbReference>
<dbReference type="GO" id="GO:0005886">
    <property type="term" value="C:plasma membrane"/>
    <property type="evidence" value="ECO:0007669"/>
    <property type="project" value="UniProtKB-SubCell"/>
</dbReference>
<feature type="transmembrane region" description="Helical" evidence="8">
    <location>
        <begin position="7"/>
        <end position="32"/>
    </location>
</feature>
<feature type="transmembrane region" description="Helical" evidence="8">
    <location>
        <begin position="238"/>
        <end position="255"/>
    </location>
</feature>
<feature type="transmembrane region" description="Helical" evidence="8">
    <location>
        <begin position="143"/>
        <end position="168"/>
    </location>
</feature>
<name>A0A9D2U308_9FIRM</name>
<dbReference type="EMBL" id="DWUX01000039">
    <property type="protein sequence ID" value="HJD38805.1"/>
    <property type="molecule type" value="Genomic_DNA"/>
</dbReference>
<evidence type="ECO:0000256" key="8">
    <source>
        <dbReference type="RuleBase" id="RU363041"/>
    </source>
</evidence>
<comment type="subcellular location">
    <subcellularLocation>
        <location evidence="1 8">Cell membrane</location>
        <topology evidence="1 8">Multi-pass membrane protein</topology>
    </subcellularLocation>
</comment>
<dbReference type="InterPro" id="IPR052017">
    <property type="entry name" value="TSUP"/>
</dbReference>
<evidence type="ECO:0000256" key="1">
    <source>
        <dbReference type="ARBA" id="ARBA00004651"/>
    </source>
</evidence>
<keyword evidence="5 8" id="KW-0812">Transmembrane</keyword>
<evidence type="ECO:0000313" key="10">
    <source>
        <dbReference type="Proteomes" id="UP000823850"/>
    </source>
</evidence>
<evidence type="ECO:0000256" key="3">
    <source>
        <dbReference type="ARBA" id="ARBA00022448"/>
    </source>
</evidence>